<reference evidence="7 8" key="1">
    <citation type="submission" date="2021-04" db="EMBL/GenBank/DDBJ databases">
        <title>Magnetospirillum sulfuroxidans sp. nov., a facultative chemolithoautotrophic sulfur-oxidizing alphaproteobacterium isolated from freshwater sediment and proposals for Paramagetospirillum gen. nov., and Magnetospirillaceae fam. nov.</title>
        <authorList>
            <person name="Koziaeva V."/>
            <person name="Geelhoed J.S."/>
            <person name="Sorokin D.Y."/>
            <person name="Grouzdev D.S."/>
        </authorList>
    </citation>
    <scope>NUCLEOTIDE SEQUENCE [LARGE SCALE GENOMIC DNA]</scope>
    <source>
        <strain evidence="7 8">J10</strain>
    </source>
</reference>
<dbReference type="InterPro" id="IPR013749">
    <property type="entry name" value="PM/HMP-P_kinase-1"/>
</dbReference>
<feature type="domain" description="Pyridoxamine kinase/Phosphomethylpyrimidine kinase" evidence="6">
    <location>
        <begin position="80"/>
        <end position="252"/>
    </location>
</feature>
<evidence type="ECO:0000313" key="7">
    <source>
        <dbReference type="EMBL" id="MBR9972021.1"/>
    </source>
</evidence>
<dbReference type="Proteomes" id="UP000680714">
    <property type="component" value="Unassembled WGS sequence"/>
</dbReference>
<evidence type="ECO:0000256" key="5">
    <source>
        <dbReference type="ARBA" id="ARBA00022840"/>
    </source>
</evidence>
<evidence type="ECO:0000259" key="6">
    <source>
        <dbReference type="Pfam" id="PF08543"/>
    </source>
</evidence>
<dbReference type="GO" id="GO:0008478">
    <property type="term" value="F:pyridoxal kinase activity"/>
    <property type="evidence" value="ECO:0007669"/>
    <property type="project" value="UniProtKB-EC"/>
</dbReference>
<dbReference type="EC" id="2.7.1.35" evidence="1"/>
<keyword evidence="2 7" id="KW-0808">Transferase</keyword>
<keyword evidence="5" id="KW-0067">ATP-binding</keyword>
<name>A0ABS5IC65_9PROT</name>
<evidence type="ECO:0000256" key="2">
    <source>
        <dbReference type="ARBA" id="ARBA00022679"/>
    </source>
</evidence>
<dbReference type="PANTHER" id="PTHR10534">
    <property type="entry name" value="PYRIDOXAL KINASE"/>
    <property type="match status" value="1"/>
</dbReference>
<keyword evidence="3" id="KW-0547">Nucleotide-binding</keyword>
<dbReference type="Pfam" id="PF08543">
    <property type="entry name" value="Phos_pyr_kin"/>
    <property type="match status" value="1"/>
</dbReference>
<dbReference type="NCBIfam" id="TIGR00687">
    <property type="entry name" value="pyridox_kin"/>
    <property type="match status" value="1"/>
</dbReference>
<evidence type="ECO:0000256" key="1">
    <source>
        <dbReference type="ARBA" id="ARBA00012104"/>
    </source>
</evidence>
<protein>
    <recommendedName>
        <fullName evidence="1">pyridoxal kinase</fullName>
        <ecNumber evidence="1">2.7.1.35</ecNumber>
    </recommendedName>
</protein>
<proteinExistence type="predicted"/>
<evidence type="ECO:0000256" key="3">
    <source>
        <dbReference type="ARBA" id="ARBA00022741"/>
    </source>
</evidence>
<gene>
    <name evidence="7" type="primary">pdxY</name>
    <name evidence="7" type="ORF">KEC16_09860</name>
</gene>
<dbReference type="Gene3D" id="3.40.1190.20">
    <property type="match status" value="1"/>
</dbReference>
<dbReference type="InterPro" id="IPR004625">
    <property type="entry name" value="PyrdxlKinase"/>
</dbReference>
<dbReference type="RefSeq" id="WP_211548356.1">
    <property type="nucleotide sequence ID" value="NZ_JAGTUF010000007.1"/>
</dbReference>
<dbReference type="PANTHER" id="PTHR10534:SF2">
    <property type="entry name" value="PYRIDOXAL KINASE"/>
    <property type="match status" value="1"/>
</dbReference>
<comment type="caution">
    <text evidence="7">The sequence shown here is derived from an EMBL/GenBank/DDBJ whole genome shotgun (WGS) entry which is preliminary data.</text>
</comment>
<sequence>MKILSLNSSVACGHVGNSALTLPLQRLGFQVVAVNSVQFSNHPGHGTFGGDVFAPAHVDRVIDGLDRAGFLAGYDGILSGYLGEAANGAALRRILAANPRALYLCDPVLGDDGRSYVRPGIAEFLAGPALAAARILTPNPFELASLSGAPVTSLGQAVAAARALVAQGPEIVVVTSLDRDGDAVCAAITAQDVWLVRTPRLPFPHPVNGAGDLLAGLILAERLRGADVPTMLGDAVSRLFAVLERTLQVGSRELALIAAQDAVVTPPRMFVAQRY</sequence>
<dbReference type="EMBL" id="JAGTUF010000007">
    <property type="protein sequence ID" value="MBR9972021.1"/>
    <property type="molecule type" value="Genomic_DNA"/>
</dbReference>
<keyword evidence="4 7" id="KW-0418">Kinase</keyword>
<dbReference type="SUPFAM" id="SSF53613">
    <property type="entry name" value="Ribokinase-like"/>
    <property type="match status" value="1"/>
</dbReference>
<dbReference type="InterPro" id="IPR029056">
    <property type="entry name" value="Ribokinase-like"/>
</dbReference>
<dbReference type="CDD" id="cd01173">
    <property type="entry name" value="pyridoxal_pyridoxamine_kinase"/>
    <property type="match status" value="1"/>
</dbReference>
<keyword evidence="8" id="KW-1185">Reference proteome</keyword>
<organism evidence="7 8">
    <name type="scientific">Magnetospirillum sulfuroxidans</name>
    <dbReference type="NCBI Taxonomy" id="611300"/>
    <lineage>
        <taxon>Bacteria</taxon>
        <taxon>Pseudomonadati</taxon>
        <taxon>Pseudomonadota</taxon>
        <taxon>Alphaproteobacteria</taxon>
        <taxon>Rhodospirillales</taxon>
        <taxon>Rhodospirillaceae</taxon>
        <taxon>Magnetospirillum</taxon>
    </lineage>
</organism>
<accession>A0ABS5IC65</accession>
<evidence type="ECO:0000256" key="4">
    <source>
        <dbReference type="ARBA" id="ARBA00022777"/>
    </source>
</evidence>
<evidence type="ECO:0000313" key="8">
    <source>
        <dbReference type="Proteomes" id="UP000680714"/>
    </source>
</evidence>